<dbReference type="PROSITE" id="PS01124">
    <property type="entry name" value="HTH_ARAC_FAMILY_2"/>
    <property type="match status" value="1"/>
</dbReference>
<protein>
    <submittedName>
        <fullName evidence="7">L-rhamnose operon regulatory protein rhaS</fullName>
    </submittedName>
</protein>
<reference evidence="7 8" key="1">
    <citation type="submission" date="2019-09" db="EMBL/GenBank/DDBJ databases">
        <authorList>
            <consortium name="Pathogen Informatics"/>
        </authorList>
    </citation>
    <scope>NUCLEOTIDE SEQUENCE [LARGE SCALE GENOMIC DNA]</scope>
    <source>
        <strain evidence="7 8">EuSCAPE_IL010</strain>
    </source>
</reference>
<dbReference type="SUPFAM" id="SSF51215">
    <property type="entry name" value="Regulatory protein AraC"/>
    <property type="match status" value="1"/>
</dbReference>
<keyword evidence="2" id="KW-0805">Transcription regulation</keyword>
<dbReference type="Pfam" id="PF02311">
    <property type="entry name" value="AraC_binding"/>
    <property type="match status" value="1"/>
</dbReference>
<evidence type="ECO:0000256" key="3">
    <source>
        <dbReference type="ARBA" id="ARBA00023125"/>
    </source>
</evidence>
<evidence type="ECO:0000313" key="8">
    <source>
        <dbReference type="Proteomes" id="UP000259400"/>
    </source>
</evidence>
<evidence type="ECO:0000256" key="2">
    <source>
        <dbReference type="ARBA" id="ARBA00023015"/>
    </source>
</evidence>
<dbReference type="Gene3D" id="2.60.120.10">
    <property type="entry name" value="Jelly Rolls"/>
    <property type="match status" value="1"/>
</dbReference>
<dbReference type="InterPro" id="IPR050204">
    <property type="entry name" value="AraC_XylS_family_regulators"/>
</dbReference>
<dbReference type="InterPro" id="IPR018060">
    <property type="entry name" value="HTH_AraC"/>
</dbReference>
<dbReference type="InterPro" id="IPR003313">
    <property type="entry name" value="AraC-bd"/>
</dbReference>
<evidence type="ECO:0000259" key="6">
    <source>
        <dbReference type="PROSITE" id="PS01124"/>
    </source>
</evidence>
<dbReference type="Pfam" id="PF12833">
    <property type="entry name" value="HTH_18"/>
    <property type="match status" value="1"/>
</dbReference>
<proteinExistence type="predicted"/>
<keyword evidence="3" id="KW-0238">DNA-binding</keyword>
<dbReference type="SMART" id="SM00342">
    <property type="entry name" value="HTH_ARAC"/>
    <property type="match status" value="1"/>
</dbReference>
<keyword evidence="1" id="KW-0963">Cytoplasm</keyword>
<dbReference type="InterPro" id="IPR009057">
    <property type="entry name" value="Homeodomain-like_sf"/>
</dbReference>
<name>A0ABY6WW37_9ENTR</name>
<keyword evidence="8" id="KW-1185">Reference proteome</keyword>
<feature type="domain" description="HTH araC/xylS-type" evidence="6">
    <location>
        <begin position="173"/>
        <end position="258"/>
    </location>
</feature>
<comment type="caution">
    <text evidence="7">The sequence shown here is derived from an EMBL/GenBank/DDBJ whole genome shotgun (WGS) entry which is preliminary data.</text>
</comment>
<dbReference type="EMBL" id="UJYZ02000001">
    <property type="protein sequence ID" value="VVJ32516.1"/>
    <property type="molecule type" value="Genomic_DNA"/>
</dbReference>
<dbReference type="PANTHER" id="PTHR46796">
    <property type="entry name" value="HTH-TYPE TRANSCRIPTIONAL ACTIVATOR RHAS-RELATED"/>
    <property type="match status" value="1"/>
</dbReference>
<dbReference type="Proteomes" id="UP000259400">
    <property type="component" value="Unassembled WGS sequence"/>
</dbReference>
<evidence type="ECO:0000256" key="1">
    <source>
        <dbReference type="ARBA" id="ARBA00022490"/>
    </source>
</evidence>
<gene>
    <name evidence="7" type="primary">rhaS_1</name>
    <name evidence="7" type="ORF">SAMEA3538468_00121</name>
</gene>
<dbReference type="SUPFAM" id="SSF46689">
    <property type="entry name" value="Homeodomain-like"/>
    <property type="match status" value="2"/>
</dbReference>
<evidence type="ECO:0000256" key="5">
    <source>
        <dbReference type="SAM" id="MobiDB-lite"/>
    </source>
</evidence>
<evidence type="ECO:0000313" key="7">
    <source>
        <dbReference type="EMBL" id="VVJ32516.1"/>
    </source>
</evidence>
<keyword evidence="4" id="KW-0804">Transcription</keyword>
<dbReference type="InterPro" id="IPR014710">
    <property type="entry name" value="RmlC-like_jellyroll"/>
</dbReference>
<sequence>MMTLTVEYYFTHPQDKLGMYASDPEDNSQEHGHEFAELVIVEEGHGLHVINGRPLYIQQGDVFYVQPGDVHYYDELGTLKLINVLINPGVSFHYLQQMEGLLRQLSAQRAACYGWLAPETRSYCRELVEKIFSPALRAADNTPLRESLFFQLVTTILTAESEAEYSSTRYKLHKLLTWLQEHCFEDHNWQQLAEQFHLTTRTAFRHIKEATGLTPDNYLKRLRLVSARVKLRETEMTITEVAYLCGFANSNHFTTLYKSVWPHAQRRSPPPAGLKRGPQAGQGENLPPAASDAYSSREFART</sequence>
<organism evidence="7 8">
    <name type="scientific">Klebsiella quasivariicola</name>
    <dbReference type="NCBI Taxonomy" id="2026240"/>
    <lineage>
        <taxon>Bacteria</taxon>
        <taxon>Pseudomonadati</taxon>
        <taxon>Pseudomonadota</taxon>
        <taxon>Gammaproteobacteria</taxon>
        <taxon>Enterobacterales</taxon>
        <taxon>Enterobacteriaceae</taxon>
        <taxon>Klebsiella/Raoultella group</taxon>
        <taxon>Klebsiella</taxon>
        <taxon>Klebsiella pneumoniae complex</taxon>
    </lineage>
</organism>
<accession>A0ABY6WW37</accession>
<dbReference type="InterPro" id="IPR037923">
    <property type="entry name" value="HTH-like"/>
</dbReference>
<feature type="region of interest" description="Disordered" evidence="5">
    <location>
        <begin position="264"/>
        <end position="302"/>
    </location>
</feature>
<evidence type="ECO:0000256" key="4">
    <source>
        <dbReference type="ARBA" id="ARBA00023163"/>
    </source>
</evidence>
<dbReference type="Gene3D" id="1.10.10.60">
    <property type="entry name" value="Homeodomain-like"/>
    <property type="match status" value="1"/>
</dbReference>
<dbReference type="PANTHER" id="PTHR46796:SF13">
    <property type="entry name" value="HTH-TYPE TRANSCRIPTIONAL ACTIVATOR RHAS"/>
    <property type="match status" value="1"/>
</dbReference>